<dbReference type="RefSeq" id="WP_236456888.1">
    <property type="nucleotide sequence ID" value="NZ_CBCSGE010000010.1"/>
</dbReference>
<dbReference type="EMBL" id="JBHMEY010000006">
    <property type="protein sequence ID" value="MFB9095319.1"/>
    <property type="molecule type" value="Genomic_DNA"/>
</dbReference>
<protein>
    <submittedName>
        <fullName evidence="1">Uncharacterized protein</fullName>
    </submittedName>
</protein>
<reference evidence="1 2" key="1">
    <citation type="submission" date="2024-09" db="EMBL/GenBank/DDBJ databases">
        <authorList>
            <person name="Sun Q."/>
            <person name="Mori K."/>
        </authorList>
    </citation>
    <scope>NUCLEOTIDE SEQUENCE [LARGE SCALE GENOMIC DNA]</scope>
    <source>
        <strain evidence="1 2">CECT 7955</strain>
    </source>
</reference>
<evidence type="ECO:0000313" key="1">
    <source>
        <dbReference type="EMBL" id="MFB9095319.1"/>
    </source>
</evidence>
<organism evidence="1 2">
    <name type="scientific">Flavobacterium jumunjinense</name>
    <dbReference type="NCBI Taxonomy" id="998845"/>
    <lineage>
        <taxon>Bacteria</taxon>
        <taxon>Pseudomonadati</taxon>
        <taxon>Bacteroidota</taxon>
        <taxon>Flavobacteriia</taxon>
        <taxon>Flavobacteriales</taxon>
        <taxon>Flavobacteriaceae</taxon>
        <taxon>Flavobacterium</taxon>
    </lineage>
</organism>
<gene>
    <name evidence="1" type="ORF">ACFFVF_02225</name>
</gene>
<keyword evidence="2" id="KW-1185">Reference proteome</keyword>
<sequence>MLNIFKTITTKLGGIDTSESNHIDTYTEEKINTTEGTKIASSKNNGGIWISFQELAGYEYMNITVIGANNMKNFNGCILNFMNNETISLQLNSDTREIESNFSNVSNRWITDISFDITNSNIDVIKNNTASYIKLEYKKKFEIFDILKP</sequence>
<comment type="caution">
    <text evidence="1">The sequence shown here is derived from an EMBL/GenBank/DDBJ whole genome shotgun (WGS) entry which is preliminary data.</text>
</comment>
<accession>A0ABV5GIX1</accession>
<evidence type="ECO:0000313" key="2">
    <source>
        <dbReference type="Proteomes" id="UP001589607"/>
    </source>
</evidence>
<proteinExistence type="predicted"/>
<name>A0ABV5GIX1_9FLAO</name>
<dbReference type="Proteomes" id="UP001589607">
    <property type="component" value="Unassembled WGS sequence"/>
</dbReference>